<dbReference type="PRINTS" id="PR00436">
    <property type="entry name" value="INTERLEUKIN8"/>
</dbReference>
<evidence type="ECO:0000313" key="11">
    <source>
        <dbReference type="Ensembl" id="ENSAMXP00000040438.1"/>
    </source>
</evidence>
<comment type="subcellular location">
    <subcellularLocation>
        <location evidence="1">Secreted</location>
    </subcellularLocation>
</comment>
<dbReference type="InterPro" id="IPR033899">
    <property type="entry name" value="CXC_Chemokine_domain"/>
</dbReference>
<feature type="chain" id="PRO_5017371626" description="Chemokine interleukin-8-like domain-containing protein" evidence="9">
    <location>
        <begin position="20"/>
        <end position="94"/>
    </location>
</feature>
<dbReference type="PRINTS" id="PR00437">
    <property type="entry name" value="SMALLCYTKCXC"/>
</dbReference>
<dbReference type="SMART" id="SM00199">
    <property type="entry name" value="SCY"/>
    <property type="match status" value="1"/>
</dbReference>
<evidence type="ECO:0000256" key="5">
    <source>
        <dbReference type="ARBA" id="ARBA00022525"/>
    </source>
</evidence>
<protein>
    <recommendedName>
        <fullName evidence="10">Chemokine interleukin-8-like domain-containing protein</fullName>
    </recommendedName>
</protein>
<dbReference type="SUPFAM" id="SSF54117">
    <property type="entry name" value="Interleukin 8-like chemokines"/>
    <property type="match status" value="1"/>
</dbReference>
<feature type="domain" description="Chemokine interleukin-8-like" evidence="10">
    <location>
        <begin position="25"/>
        <end position="87"/>
    </location>
</feature>
<dbReference type="GO" id="GO:0006955">
    <property type="term" value="P:immune response"/>
    <property type="evidence" value="ECO:0007669"/>
    <property type="project" value="InterPro"/>
</dbReference>
<keyword evidence="12" id="KW-1185">Reference proteome</keyword>
<dbReference type="Proteomes" id="UP000018467">
    <property type="component" value="Unassembled WGS sequence"/>
</dbReference>
<keyword evidence="5" id="KW-0964">Secreted</keyword>
<dbReference type="GeneID" id="103028720"/>
<dbReference type="GO" id="GO:0008009">
    <property type="term" value="F:chemokine activity"/>
    <property type="evidence" value="ECO:0007669"/>
    <property type="project" value="InterPro"/>
</dbReference>
<dbReference type="Bgee" id="ENSAMXG00000036528">
    <property type="expression patterns" value="Expressed in mesonephros and 8 other cell types or tissues"/>
</dbReference>
<organism evidence="11 12">
    <name type="scientific">Astyanax mexicanus</name>
    <name type="common">Blind cave fish</name>
    <name type="synonym">Astyanax fasciatus mexicanus</name>
    <dbReference type="NCBI Taxonomy" id="7994"/>
    <lineage>
        <taxon>Eukaryota</taxon>
        <taxon>Metazoa</taxon>
        <taxon>Chordata</taxon>
        <taxon>Craniata</taxon>
        <taxon>Vertebrata</taxon>
        <taxon>Euteleostomi</taxon>
        <taxon>Actinopterygii</taxon>
        <taxon>Neopterygii</taxon>
        <taxon>Teleostei</taxon>
        <taxon>Ostariophysi</taxon>
        <taxon>Characiformes</taxon>
        <taxon>Characoidei</taxon>
        <taxon>Acestrorhamphidae</taxon>
        <taxon>Acestrorhamphinae</taxon>
        <taxon>Astyanax</taxon>
    </lineage>
</organism>
<dbReference type="PANTHER" id="PTHR12015">
    <property type="entry name" value="SMALL INDUCIBLE CYTOKINE A"/>
    <property type="match status" value="1"/>
</dbReference>
<evidence type="ECO:0000256" key="9">
    <source>
        <dbReference type="SAM" id="SignalP"/>
    </source>
</evidence>
<keyword evidence="7" id="KW-1015">Disulfide bond</keyword>
<reference evidence="12" key="1">
    <citation type="submission" date="2013-03" db="EMBL/GenBank/DDBJ databases">
        <authorList>
            <person name="Jeffery W."/>
            <person name="Warren W."/>
            <person name="Wilson R.K."/>
        </authorList>
    </citation>
    <scope>NUCLEOTIDE SEQUENCE</scope>
    <source>
        <strain evidence="12">female</strain>
    </source>
</reference>
<dbReference type="GO" id="GO:0005615">
    <property type="term" value="C:extracellular space"/>
    <property type="evidence" value="ECO:0007669"/>
    <property type="project" value="UniProtKB-KW"/>
</dbReference>
<sequence>MKTAAVLALICLLVVKVSGQARDHRMRCFCADDGLKTIRLNRVEKLEMIPPSPSCGKQEIVATLKDGAGKKCLNPESIFVQELIKRVMQKRTQQ</sequence>
<dbReference type="InterPro" id="IPR001811">
    <property type="entry name" value="Chemokine_IL8-like_dom"/>
</dbReference>
<reference evidence="11" key="3">
    <citation type="submission" date="2025-08" db="UniProtKB">
        <authorList>
            <consortium name="Ensembl"/>
        </authorList>
    </citation>
    <scope>IDENTIFICATION</scope>
</reference>
<dbReference type="FunCoup" id="A0A3B1JDU2">
    <property type="interactions" value="583"/>
</dbReference>
<reference evidence="11" key="4">
    <citation type="submission" date="2025-09" db="UniProtKB">
        <authorList>
            <consortium name="Ensembl"/>
        </authorList>
    </citation>
    <scope>IDENTIFICATION</scope>
</reference>
<reference evidence="12" key="2">
    <citation type="journal article" date="2014" name="Nat. Commun.">
        <title>The cavefish genome reveals candidate genes for eye loss.</title>
        <authorList>
            <person name="McGaugh S.E."/>
            <person name="Gross J.B."/>
            <person name="Aken B."/>
            <person name="Blin M."/>
            <person name="Borowsky R."/>
            <person name="Chalopin D."/>
            <person name="Hinaux H."/>
            <person name="Jeffery W.R."/>
            <person name="Keene A."/>
            <person name="Ma L."/>
            <person name="Minx P."/>
            <person name="Murphy D."/>
            <person name="O'Quin K.E."/>
            <person name="Retaux S."/>
            <person name="Rohner N."/>
            <person name="Searle S.M."/>
            <person name="Stahl B.A."/>
            <person name="Tabin C."/>
            <person name="Volff J.N."/>
            <person name="Yoshizawa M."/>
            <person name="Warren W.C."/>
        </authorList>
    </citation>
    <scope>NUCLEOTIDE SEQUENCE [LARGE SCALE GENOMIC DNA]</scope>
    <source>
        <strain evidence="12">female</strain>
    </source>
</reference>
<evidence type="ECO:0000256" key="8">
    <source>
        <dbReference type="ARBA" id="ARBA00054901"/>
    </source>
</evidence>
<evidence type="ECO:0000313" key="12">
    <source>
        <dbReference type="Proteomes" id="UP000018467"/>
    </source>
</evidence>
<comment type="similarity">
    <text evidence="2">Belongs to the intercrine alpha (chemokine CxC) family.</text>
</comment>
<evidence type="ECO:0000256" key="3">
    <source>
        <dbReference type="ARBA" id="ARBA00022500"/>
    </source>
</evidence>
<dbReference type="GeneTree" id="ENSGT00940000161751"/>
<dbReference type="InterPro" id="IPR039809">
    <property type="entry name" value="Chemokine_b/g/d"/>
</dbReference>
<dbReference type="Ensembl" id="ENSAMXT00000030216.1">
    <property type="protein sequence ID" value="ENSAMXP00000040438.1"/>
    <property type="gene ID" value="ENSAMXG00000036528.1"/>
</dbReference>
<evidence type="ECO:0000256" key="1">
    <source>
        <dbReference type="ARBA" id="ARBA00004613"/>
    </source>
</evidence>
<dbReference type="GO" id="GO:0006952">
    <property type="term" value="P:defense response"/>
    <property type="evidence" value="ECO:0007669"/>
    <property type="project" value="InterPro"/>
</dbReference>
<evidence type="ECO:0000256" key="7">
    <source>
        <dbReference type="ARBA" id="ARBA00023157"/>
    </source>
</evidence>
<dbReference type="InParanoid" id="A0A3B1JDU2"/>
<keyword evidence="3" id="KW-0145">Chemotaxis</keyword>
<dbReference type="OrthoDB" id="8872899at2759"/>
<dbReference type="AlphaFoldDB" id="A0A3B1JDU2"/>
<accession>A0A3B1JDU2</accession>
<keyword evidence="6 9" id="KW-0732">Signal</keyword>
<dbReference type="STRING" id="7994.ENSAMXP00000040438"/>
<evidence type="ECO:0000259" key="10">
    <source>
        <dbReference type="SMART" id="SM00199"/>
    </source>
</evidence>
<dbReference type="InterPro" id="IPR036048">
    <property type="entry name" value="Interleukin_8-like_sf"/>
</dbReference>
<evidence type="ECO:0000256" key="4">
    <source>
        <dbReference type="ARBA" id="ARBA00022514"/>
    </source>
</evidence>
<dbReference type="PANTHER" id="PTHR12015:SF191">
    <property type="entry name" value="C-X-C MOTIF CHEMOKINE 11"/>
    <property type="match status" value="1"/>
</dbReference>
<comment type="function">
    <text evidence="8">Ligand for cxcr3.2. Chemotactic for macrophages.</text>
</comment>
<feature type="signal peptide" evidence="9">
    <location>
        <begin position="1"/>
        <end position="19"/>
    </location>
</feature>
<evidence type="ECO:0000256" key="2">
    <source>
        <dbReference type="ARBA" id="ARBA00010665"/>
    </source>
</evidence>
<dbReference type="Pfam" id="PF00048">
    <property type="entry name" value="IL8"/>
    <property type="match status" value="1"/>
</dbReference>
<proteinExistence type="inferred from homology"/>
<keyword evidence="4" id="KW-0202">Cytokine</keyword>
<dbReference type="KEGG" id="amex:103028720"/>
<dbReference type="Gene3D" id="2.40.50.40">
    <property type="match status" value="1"/>
</dbReference>
<dbReference type="InterPro" id="IPR001089">
    <property type="entry name" value="Chemokine_CXC"/>
</dbReference>
<dbReference type="CDD" id="cd00273">
    <property type="entry name" value="Chemokine_CXC"/>
    <property type="match status" value="1"/>
</dbReference>
<evidence type="ECO:0000256" key="6">
    <source>
        <dbReference type="ARBA" id="ARBA00022729"/>
    </source>
</evidence>
<name>A0A3B1JDU2_ASTMX</name>
<dbReference type="GO" id="GO:0042056">
    <property type="term" value="F:chemoattractant activity"/>
    <property type="evidence" value="ECO:0007669"/>
    <property type="project" value="UniProtKB-ARBA"/>
</dbReference>
<dbReference type="FunFam" id="2.40.50.40:FF:000004">
    <property type="entry name" value="C-X-C motif chemokine"/>
    <property type="match status" value="1"/>
</dbReference>